<name>A0AB38D069_9MYCO</name>
<dbReference type="GO" id="GO:1904047">
    <property type="term" value="F:S-adenosyl-L-methionine binding"/>
    <property type="evidence" value="ECO:0007669"/>
    <property type="project" value="TreeGrafter"/>
</dbReference>
<reference evidence="4 5" key="1">
    <citation type="submission" date="2016-11" db="EMBL/GenBank/DDBJ databases">
        <authorList>
            <consortium name="Pathogen Informatics"/>
        </authorList>
    </citation>
    <scope>NUCLEOTIDE SEQUENCE [LARGE SCALE GENOMIC DNA]</scope>
    <source>
        <strain evidence="4 5">104</strain>
    </source>
</reference>
<dbReference type="Proteomes" id="UP000185210">
    <property type="component" value="Unassembled WGS sequence"/>
</dbReference>
<dbReference type="GO" id="GO:0009007">
    <property type="term" value="F:site-specific DNA-methyltransferase (adenine-specific) activity"/>
    <property type="evidence" value="ECO:0007669"/>
    <property type="project" value="UniProtKB-EC"/>
</dbReference>
<organism evidence="4 5">
    <name type="scientific">Mycobacteroides abscessus subsp. abscessus</name>
    <dbReference type="NCBI Taxonomy" id="1185650"/>
    <lineage>
        <taxon>Bacteria</taxon>
        <taxon>Bacillati</taxon>
        <taxon>Actinomycetota</taxon>
        <taxon>Actinomycetes</taxon>
        <taxon>Mycobacteriales</taxon>
        <taxon>Mycobacteriaceae</taxon>
        <taxon>Mycobacteroides</taxon>
        <taxon>Mycobacteroides abscessus</taxon>
    </lineage>
</organism>
<sequence>MSRVGAEIPAVPAFPGSICHVTRSPVPYFGGKSWLAPRLAAVFPPHRHYVEVCGGSLAVLLAKKPSRQETVNDLDNILMTFWRVLRDRPDELERGCSLTPHSRAERALAQEISSDLDELEIARRVFVALTQGRSGSLTRTGWRHDLRPVSTPMPVTLQRYAGRIGAAAKRIRGVSLECRPAVELVKSYGGDRGNLLYVDPPYIVDKGIRRGGEYRVEMRSEKVHRELLEACLACDAAVVVSGYGSELYDSMLESWYRYEIPMTTSQGSGDGRRTEIVWSNRRLEGLEEGSKGGSISSIEGGQIDEMSARCPGCSAVLRQPKRGRRRVWCSASCRTRGWAARRGVEDGMVDEDAEVAG</sequence>
<dbReference type="GO" id="GO:0006298">
    <property type="term" value="P:mismatch repair"/>
    <property type="evidence" value="ECO:0007669"/>
    <property type="project" value="TreeGrafter"/>
</dbReference>
<keyword evidence="1 4" id="KW-0489">Methyltransferase</keyword>
<comment type="caution">
    <text evidence="4">The sequence shown here is derived from an EMBL/GenBank/DDBJ whole genome shotgun (WGS) entry which is preliminary data.</text>
</comment>
<evidence type="ECO:0000256" key="3">
    <source>
        <dbReference type="ARBA" id="ARBA00022691"/>
    </source>
</evidence>
<proteinExistence type="predicted"/>
<dbReference type="SUPFAM" id="SSF53335">
    <property type="entry name" value="S-adenosyl-L-methionine-dependent methyltransferases"/>
    <property type="match status" value="1"/>
</dbReference>
<dbReference type="AlphaFoldDB" id="A0AB38D069"/>
<gene>
    <name evidence="4" type="ORF">SAMEA2070301_02693</name>
</gene>
<accession>A0AB38D069</accession>
<evidence type="ECO:0000313" key="5">
    <source>
        <dbReference type="Proteomes" id="UP000185210"/>
    </source>
</evidence>
<dbReference type="GO" id="GO:0009307">
    <property type="term" value="P:DNA restriction-modification system"/>
    <property type="evidence" value="ECO:0007669"/>
    <property type="project" value="InterPro"/>
</dbReference>
<keyword evidence="2" id="KW-0808">Transferase</keyword>
<evidence type="ECO:0000256" key="2">
    <source>
        <dbReference type="ARBA" id="ARBA00022679"/>
    </source>
</evidence>
<dbReference type="InterPro" id="IPR012327">
    <property type="entry name" value="MeTrfase_D12"/>
</dbReference>
<dbReference type="GO" id="GO:0043565">
    <property type="term" value="F:sequence-specific DNA binding"/>
    <property type="evidence" value="ECO:0007669"/>
    <property type="project" value="TreeGrafter"/>
</dbReference>
<protein>
    <submittedName>
        <fullName evidence="4">D12 class N6 adenine-specific DNA methyltransferase</fullName>
    </submittedName>
</protein>
<dbReference type="RefSeq" id="WP_207548451.1">
    <property type="nucleotide sequence ID" value="NZ_FRYY01000001.1"/>
</dbReference>
<dbReference type="PANTHER" id="PTHR30481:SF4">
    <property type="entry name" value="SITE-SPECIFIC DNA-METHYLTRANSFERASE (ADENINE-SPECIFIC)"/>
    <property type="match status" value="1"/>
</dbReference>
<evidence type="ECO:0000313" key="4">
    <source>
        <dbReference type="EMBL" id="SIB00748.1"/>
    </source>
</evidence>
<evidence type="ECO:0000256" key="1">
    <source>
        <dbReference type="ARBA" id="ARBA00022603"/>
    </source>
</evidence>
<dbReference type="Gene3D" id="3.40.50.150">
    <property type="entry name" value="Vaccinia Virus protein VP39"/>
    <property type="match status" value="2"/>
</dbReference>
<dbReference type="EMBL" id="FSHM01000003">
    <property type="protein sequence ID" value="SIB00748.1"/>
    <property type="molecule type" value="Genomic_DNA"/>
</dbReference>
<dbReference type="GO" id="GO:0032259">
    <property type="term" value="P:methylation"/>
    <property type="evidence" value="ECO:0007669"/>
    <property type="project" value="UniProtKB-KW"/>
</dbReference>
<dbReference type="InterPro" id="IPR029063">
    <property type="entry name" value="SAM-dependent_MTases_sf"/>
</dbReference>
<dbReference type="Pfam" id="PF02086">
    <property type="entry name" value="MethyltransfD12"/>
    <property type="match status" value="1"/>
</dbReference>
<dbReference type="PANTHER" id="PTHR30481">
    <property type="entry name" value="DNA ADENINE METHYLASE"/>
    <property type="match status" value="1"/>
</dbReference>
<keyword evidence="3" id="KW-0949">S-adenosyl-L-methionine</keyword>